<evidence type="ECO:0000313" key="4">
    <source>
        <dbReference type="WBParaSite" id="scf7180000423793.g11632"/>
    </source>
</evidence>
<dbReference type="AlphaFoldDB" id="A0A915P493"/>
<organism evidence="3 4">
    <name type="scientific">Meloidogyne floridensis</name>
    <dbReference type="NCBI Taxonomy" id="298350"/>
    <lineage>
        <taxon>Eukaryota</taxon>
        <taxon>Metazoa</taxon>
        <taxon>Ecdysozoa</taxon>
        <taxon>Nematoda</taxon>
        <taxon>Chromadorea</taxon>
        <taxon>Rhabditida</taxon>
        <taxon>Tylenchina</taxon>
        <taxon>Tylenchomorpha</taxon>
        <taxon>Tylenchoidea</taxon>
        <taxon>Meloidogynidae</taxon>
        <taxon>Meloidogyninae</taxon>
        <taxon>Meloidogyne</taxon>
    </lineage>
</organism>
<evidence type="ECO:0000256" key="1">
    <source>
        <dbReference type="SAM" id="Coils"/>
    </source>
</evidence>
<dbReference type="Proteomes" id="UP000887560">
    <property type="component" value="Unplaced"/>
</dbReference>
<keyword evidence="3" id="KW-1185">Reference proteome</keyword>
<feature type="region of interest" description="Disordered" evidence="2">
    <location>
        <begin position="1059"/>
        <end position="1084"/>
    </location>
</feature>
<dbReference type="PANTHER" id="PTHR22898:SF3">
    <property type="entry name" value="ALPHA-1,2-FUCOSYLTRANSFERASE-RELATED"/>
    <property type="match status" value="1"/>
</dbReference>
<dbReference type="PANTHER" id="PTHR22898">
    <property type="entry name" value="UNCHARACTERIZED GLYCOSOL TRANSFERASE-RELATED"/>
    <property type="match status" value="1"/>
</dbReference>
<dbReference type="InterPro" id="IPR052501">
    <property type="entry name" value="Alpha-1-2_FucT"/>
</dbReference>
<feature type="coiled-coil region" evidence="1">
    <location>
        <begin position="218"/>
        <end position="245"/>
    </location>
</feature>
<keyword evidence="1" id="KW-0175">Coiled coil</keyword>
<evidence type="ECO:0000313" key="3">
    <source>
        <dbReference type="Proteomes" id="UP000887560"/>
    </source>
</evidence>
<sequence length="1084" mass="127580">PEEVGGDTIFKMNFSINEVIEAKEKYLRIHYPPQIHDLFKDVKNQIKELYSFSTKMRTIVDKYIDEIFGNDLSHKLCVYTRLGDFGPPKNPRHHPSKKDFTEESTKYVFNEIKKRIYTDEITLVLLGADKKFLADLNFDGIKPKSVFIPKNMTRGHDIYFPTKICNTLIITASASTFGWWIENKESTSNHQPHNENSVKHQLKNIEFQNKEKNFSNLNNAESILIKEAKKDIEALKSEFTRLEFIFEIFDDKNKFFCPSYVDGLHIENSEWKENCWKWFNLRVPVKNWIQFLIVVDNPYGGPLKLNLAVRPILENVDEKITLHDELQNKIKKSFPQSSTIENKYFETKSKNLVNIVKTFEEIKLYRETIKTPPNWLNRSICEVVDTWMLFYRKYEAMRRYKINVVEDKHEEIEKLKLATEHIDHFWASEQKALSSESAEFEHKESWEKSPFEYKLPEHYFWPRNEAFNKNEENSIELKKFKNSHDLLPEGYIFILQFYIDTSPLKGQVQLSFEELNCTKPSNIPNELKNLKIFSTAGYIYTPFFEGIPCPEDQYSLKLKEFNISLDFFCPTPQFYELYANEYLLSIYKLSNELEVICTLKKEKAPPLPKTNKNKNLINVKKEMTSLEESKPFLASLGKNINYAPPNRIQENYQGINIEKIGESSSQSSMVQGHAFETHFTPENSHFSSNMKPMDFSQLLKQNNLTPDHFQHTQMFQPTTNLRPILPNPTNQQNNQQILDKSFDDKWMDYFRKVSEQAGSSSTNQQSELIDFLSDKRPLKIENQQTDTLNKITEPSTNLGYQQVSSKMGQNFQQTNTLNKGAEPSKNLGYRQASNTQKQNLIYNQKNNSLQKFLFPFKNQQQKKEYKQRQRARFGQNFQLDNELDMQLRRQYEEWKHAQSFQQNPLILESGPTQMQLLQHQKAYKEQQGSEREKQVLEQKLPQENPFLQNNEKHQVINPIQHTPAENSIKGLQQLQEGMLQNFIKQTVEDEILKYRMEQQLKAQEDYLQNQQNVQNPNEIQVADNEPRTLFRPSAIKITSNSQQSYQNTKHLDSIIKQLENDKNNQDEETKKLNKSAKGKENLIW</sequence>
<evidence type="ECO:0000256" key="2">
    <source>
        <dbReference type="SAM" id="MobiDB-lite"/>
    </source>
</evidence>
<proteinExistence type="predicted"/>
<dbReference type="WBParaSite" id="scf7180000423793.g11632">
    <property type="protein sequence ID" value="scf7180000423793.g11632"/>
    <property type="gene ID" value="scf7180000423793.g11632"/>
</dbReference>
<reference evidence="4" key="1">
    <citation type="submission" date="2022-11" db="UniProtKB">
        <authorList>
            <consortium name="WormBaseParasite"/>
        </authorList>
    </citation>
    <scope>IDENTIFICATION</scope>
</reference>
<protein>
    <submittedName>
        <fullName evidence="4">Uncharacterized protein</fullName>
    </submittedName>
</protein>
<name>A0A915P493_9BILA</name>
<accession>A0A915P493</accession>